<keyword evidence="4" id="KW-1185">Reference proteome</keyword>
<dbReference type="GO" id="GO:0016758">
    <property type="term" value="F:hexosyltransferase activity"/>
    <property type="evidence" value="ECO:0007669"/>
    <property type="project" value="UniProtKB-ARBA"/>
</dbReference>
<protein>
    <submittedName>
        <fullName evidence="3">Glycosyl transferase family 2</fullName>
    </submittedName>
</protein>
<evidence type="ECO:0000313" key="3">
    <source>
        <dbReference type="EMBL" id="KGO91899.1"/>
    </source>
</evidence>
<reference evidence="3 4" key="1">
    <citation type="submission" date="2013-09" db="EMBL/GenBank/DDBJ databases">
        <authorList>
            <person name="Zeng Z."/>
            <person name="Chen C."/>
        </authorList>
    </citation>
    <scope>NUCLEOTIDE SEQUENCE [LARGE SCALE GENOMIC DNA]</scope>
    <source>
        <strain evidence="3 4">WB 4.1-42</strain>
    </source>
</reference>
<gene>
    <name evidence="3" type="ORF">Q766_15775</name>
</gene>
<evidence type="ECO:0000259" key="2">
    <source>
        <dbReference type="Pfam" id="PF00535"/>
    </source>
</evidence>
<feature type="domain" description="Glycosyltransferase 2-like" evidence="2">
    <location>
        <begin position="4"/>
        <end position="139"/>
    </location>
</feature>
<keyword evidence="3" id="KW-0808">Transferase</keyword>
<comment type="caution">
    <text evidence="3">The sequence shown here is derived from an EMBL/GenBank/DDBJ whole genome shotgun (WGS) entry which is preliminary data.</text>
</comment>
<dbReference type="InterPro" id="IPR029044">
    <property type="entry name" value="Nucleotide-diphossugar_trans"/>
</dbReference>
<keyword evidence="1" id="KW-0472">Membrane</keyword>
<dbReference type="RefSeq" id="WP_026991522.1">
    <property type="nucleotide sequence ID" value="NZ_JRLY01000014.1"/>
</dbReference>
<dbReference type="EMBL" id="JRLY01000014">
    <property type="protein sequence ID" value="KGO91899.1"/>
    <property type="molecule type" value="Genomic_DNA"/>
</dbReference>
<feature type="transmembrane region" description="Helical" evidence="1">
    <location>
        <begin position="288"/>
        <end position="308"/>
    </location>
</feature>
<dbReference type="Proteomes" id="UP000030111">
    <property type="component" value="Unassembled WGS sequence"/>
</dbReference>
<dbReference type="PANTHER" id="PTHR22916:SF64">
    <property type="entry name" value="TRANSFERASE, PUTATIVE-RELATED"/>
    <property type="match status" value="1"/>
</dbReference>
<dbReference type="STRING" id="1121898.GCA_000422725_00014"/>
<dbReference type="Pfam" id="PF00535">
    <property type="entry name" value="Glycos_transf_2"/>
    <property type="match status" value="1"/>
</dbReference>
<feature type="transmembrane region" description="Helical" evidence="1">
    <location>
        <begin position="240"/>
        <end position="259"/>
    </location>
</feature>
<keyword evidence="1" id="KW-0812">Transmembrane</keyword>
<accession>A0A0A2MHW1</accession>
<dbReference type="PANTHER" id="PTHR22916">
    <property type="entry name" value="GLYCOSYLTRANSFERASE"/>
    <property type="match status" value="1"/>
</dbReference>
<dbReference type="SUPFAM" id="SSF53448">
    <property type="entry name" value="Nucleotide-diphospho-sugar transferases"/>
    <property type="match status" value="1"/>
</dbReference>
<dbReference type="AlphaFoldDB" id="A0A0A2MHW1"/>
<evidence type="ECO:0000256" key="1">
    <source>
        <dbReference type="SAM" id="Phobius"/>
    </source>
</evidence>
<sequence>MMFSLIIPVYNRPDEIEELLHSLTLQTYNQPFEVVVIEDGSTIACDEVIAKFNHQLTITYYYKQNSGPGDSRNFGMQHAGGDYFIIFDSDCVIPPHYLQSVADNLAAGYTDCFGGPDGALDSFSDVQKAINFAMTSFLTTGGIRGKSEKIEKFQPRSFNMGISKLAFEASGGFGNIHPGEDPDLSIRLWKLGYTTKLFTSSFVYHKRRIDWEKFYKQVNKFGKARPILDKWHPEYKKITFLFPSFFIIGLVASLMLVLIDVNFFIYFYILYFVAVLVLSSVSNKSLKVGLFSLAAVFIQFYGYGTGYLKSFTKIHLLKEAPQKAFPELFFRP</sequence>
<dbReference type="InterPro" id="IPR001173">
    <property type="entry name" value="Glyco_trans_2-like"/>
</dbReference>
<organism evidence="3 4">
    <name type="scientific">Flavobacterium subsaxonicum WB 4.1-42 = DSM 21790</name>
    <dbReference type="NCBI Taxonomy" id="1121898"/>
    <lineage>
        <taxon>Bacteria</taxon>
        <taxon>Pseudomonadati</taxon>
        <taxon>Bacteroidota</taxon>
        <taxon>Flavobacteriia</taxon>
        <taxon>Flavobacteriales</taxon>
        <taxon>Flavobacteriaceae</taxon>
        <taxon>Flavobacterium</taxon>
    </lineage>
</organism>
<feature type="transmembrane region" description="Helical" evidence="1">
    <location>
        <begin position="265"/>
        <end position="281"/>
    </location>
</feature>
<name>A0A0A2MHW1_9FLAO</name>
<dbReference type="eggNOG" id="COG1215">
    <property type="taxonomic scope" value="Bacteria"/>
</dbReference>
<dbReference type="OrthoDB" id="9813550at2"/>
<evidence type="ECO:0000313" key="4">
    <source>
        <dbReference type="Proteomes" id="UP000030111"/>
    </source>
</evidence>
<keyword evidence="1" id="KW-1133">Transmembrane helix</keyword>
<proteinExistence type="predicted"/>
<dbReference type="Gene3D" id="3.90.550.10">
    <property type="entry name" value="Spore Coat Polysaccharide Biosynthesis Protein SpsA, Chain A"/>
    <property type="match status" value="1"/>
</dbReference>